<reference evidence="2 3" key="1">
    <citation type="journal article" date="2024" name="J Genomics">
        <title>Draft genome sequencing and assembly of Favolaschia claudopus CIRM-BRFM 2984 isolated from oak limbs.</title>
        <authorList>
            <person name="Navarro D."/>
            <person name="Drula E."/>
            <person name="Chaduli D."/>
            <person name="Cazenave R."/>
            <person name="Ahrendt S."/>
            <person name="Wang J."/>
            <person name="Lipzen A."/>
            <person name="Daum C."/>
            <person name="Barry K."/>
            <person name="Grigoriev I.V."/>
            <person name="Favel A."/>
            <person name="Rosso M.N."/>
            <person name="Martin F."/>
        </authorList>
    </citation>
    <scope>NUCLEOTIDE SEQUENCE [LARGE SCALE GENOMIC DNA]</scope>
    <source>
        <strain evidence="2 3">CIRM-BRFM 2984</strain>
    </source>
</reference>
<proteinExistence type="predicted"/>
<name>A0AAV9Z0Q4_9AGAR</name>
<evidence type="ECO:0000313" key="3">
    <source>
        <dbReference type="Proteomes" id="UP001362999"/>
    </source>
</evidence>
<dbReference type="EMBL" id="JAWWNJ010000255">
    <property type="protein sequence ID" value="KAK6966837.1"/>
    <property type="molecule type" value="Genomic_DNA"/>
</dbReference>
<evidence type="ECO:0000256" key="1">
    <source>
        <dbReference type="SAM" id="MobiDB-lite"/>
    </source>
</evidence>
<dbReference type="AlphaFoldDB" id="A0AAV9Z0Q4"/>
<organism evidence="2 3">
    <name type="scientific">Favolaschia claudopus</name>
    <dbReference type="NCBI Taxonomy" id="2862362"/>
    <lineage>
        <taxon>Eukaryota</taxon>
        <taxon>Fungi</taxon>
        <taxon>Dikarya</taxon>
        <taxon>Basidiomycota</taxon>
        <taxon>Agaricomycotina</taxon>
        <taxon>Agaricomycetes</taxon>
        <taxon>Agaricomycetidae</taxon>
        <taxon>Agaricales</taxon>
        <taxon>Marasmiineae</taxon>
        <taxon>Mycenaceae</taxon>
        <taxon>Favolaschia</taxon>
    </lineage>
</organism>
<protein>
    <recommendedName>
        <fullName evidence="4">F-box domain-containing protein</fullName>
    </recommendedName>
</protein>
<evidence type="ECO:0008006" key="4">
    <source>
        <dbReference type="Google" id="ProtNLM"/>
    </source>
</evidence>
<feature type="region of interest" description="Disordered" evidence="1">
    <location>
        <begin position="283"/>
        <end position="305"/>
    </location>
</feature>
<feature type="compositionally biased region" description="Pro residues" evidence="1">
    <location>
        <begin position="287"/>
        <end position="302"/>
    </location>
</feature>
<accession>A0AAV9Z0Q4</accession>
<sequence length="432" mass="48836">MMFAGIHIPDEILSEILAPLLQLSDDIFDDRRSKPLLAPAFSSSTYLLVCKPWLRIATPLLYSVVLLRTTAQAAALEAVLESNEEFGLFIKKLRLEGGFGDPMHTILRCAPNITDFYMTLDVWGSDTPTGLCSGLSCINPTRVILVDKLRDNNRSKKLFKAPRLIPQWNNLTTFEFPYLYDLSGDEGLVARRRGEALGLGLSRSPSLQTVLAEWGNAFPPNLRLLIALPTLKALHFTYPDHFRGRDDELKDMVGLYRTLLRAFREDVDRFDDDHERLKRFITYSPLPEYPPPPSQPAPPASPPTSARARLYELADAPSSETETLLRLNAYTEKPHLSTERIPLDLSILSVFSSLRDLNWLPSLREVYISWKVDRVGAFGFLDAHGSKLFNAPLSSDRYRCDGSLSVVEMSWNSETYEVCSYFFKALVIHCDD</sequence>
<evidence type="ECO:0000313" key="2">
    <source>
        <dbReference type="EMBL" id="KAK6966837.1"/>
    </source>
</evidence>
<comment type="caution">
    <text evidence="2">The sequence shown here is derived from an EMBL/GenBank/DDBJ whole genome shotgun (WGS) entry which is preliminary data.</text>
</comment>
<dbReference type="Proteomes" id="UP001362999">
    <property type="component" value="Unassembled WGS sequence"/>
</dbReference>
<keyword evidence="3" id="KW-1185">Reference proteome</keyword>
<gene>
    <name evidence="2" type="ORF">R3P38DRAFT_3152204</name>
</gene>